<reference evidence="2 9" key="4">
    <citation type="submission" date="2020-02" db="EMBL/GenBank/DDBJ databases">
        <title>Whole genome shot-gun sequencing of clinical Carbapenem resistant A. baumannii.</title>
        <authorList>
            <person name="Veeraraghavan B."/>
            <person name="Mathur P."/>
            <person name="Vijayakumar S."/>
            <person name="Vasudevan K."/>
            <person name="Lincy M."/>
            <person name="Kirubananthan A."/>
        </authorList>
    </citation>
    <scope>NUCLEOTIDE SEQUENCE [LARGE SCALE GENOMIC DNA]</scope>
    <source>
        <strain evidence="2 9">SP816</strain>
    </source>
</reference>
<evidence type="ECO:0000313" key="4">
    <source>
        <dbReference type="EMBL" id="QTK45548.1"/>
    </source>
</evidence>
<dbReference type="EMBL" id="NXDV01000016">
    <property type="protein sequence ID" value="PHQ01556.1"/>
    <property type="molecule type" value="Genomic_DNA"/>
</dbReference>
<organism evidence="2 9">
    <name type="scientific">Acinetobacter baumannii</name>
    <dbReference type="NCBI Taxonomy" id="470"/>
    <lineage>
        <taxon>Bacteria</taxon>
        <taxon>Pseudomonadati</taxon>
        <taxon>Pseudomonadota</taxon>
        <taxon>Gammaproteobacteria</taxon>
        <taxon>Moraxellales</taxon>
        <taxon>Moraxellaceae</taxon>
        <taxon>Acinetobacter</taxon>
        <taxon>Acinetobacter calcoaceticus/baumannii complex</taxon>
    </lineage>
</organism>
<evidence type="ECO:0000313" key="8">
    <source>
        <dbReference type="Proteomes" id="UP000268239"/>
    </source>
</evidence>
<evidence type="ECO:0000313" key="1">
    <source>
        <dbReference type="EMBL" id="KZA17114.1"/>
    </source>
</evidence>
<reference evidence="5 8" key="3">
    <citation type="submission" date="2018-12" db="EMBL/GenBank/DDBJ databases">
        <title>Draft Genome Sequences Human Pathogenic Acinetobacter baumannii Strains.</title>
        <authorList>
            <person name="Madhi M."/>
            <person name="Ronco T."/>
            <person name="Olsen R.H."/>
            <person name="Hassani A."/>
        </authorList>
    </citation>
    <scope>NUCLEOTIDE SEQUENCE [LARGE SCALE GENOMIC DNA]</scope>
    <source>
        <strain evidence="5 8">AB3</strain>
    </source>
</reference>
<protein>
    <submittedName>
        <fullName evidence="2">Uncharacterized protein</fullName>
    </submittedName>
</protein>
<dbReference type="EMBL" id="RXLU01000071">
    <property type="protein sequence ID" value="RTQ76314.1"/>
    <property type="molecule type" value="Genomic_DNA"/>
</dbReference>
<dbReference type="Proteomes" id="UP000076296">
    <property type="component" value="Unassembled WGS sequence"/>
</dbReference>
<accession>A0A0J8THF0</accession>
<reference evidence="3 7" key="2">
    <citation type="submission" date="2017-09" db="EMBL/GenBank/DDBJ databases">
        <title>Draft genome of Acinetobacter baumannii strain I43, a mercury resistant bacteria.</title>
        <authorList>
            <person name="Siqueira K.A."/>
            <person name="Mello I.S."/>
            <person name="Mendes T.A."/>
            <person name="Soares M.A."/>
        </authorList>
    </citation>
    <scope>NUCLEOTIDE SEQUENCE [LARGE SCALE GENOMIC DNA]</scope>
    <source>
        <strain evidence="3 7">I43</strain>
    </source>
</reference>
<geneLocation type="plasmid" evidence="4 10">
    <name>p1KSK6</name>
</geneLocation>
<evidence type="ECO:0000313" key="6">
    <source>
        <dbReference type="Proteomes" id="UP000076296"/>
    </source>
</evidence>
<dbReference type="AlphaFoldDB" id="A0A0J8THF0"/>
<evidence type="ECO:0000313" key="2">
    <source>
        <dbReference type="EMBL" id="NDW42185.1"/>
    </source>
</evidence>
<sequence length="131" mass="15531">MNMSTFPHPNIYEDGCFAGAAEMNWLKPIFEKQIYVKFKKNSFSPFFLDKVKSDYYCEADISEIEKDEVYIVYINYGETKLYEKENQYSLILKVKIINGEYREYVEGCSLRGEQMPLESINYSLRAIFDFN</sequence>
<evidence type="ECO:0000313" key="5">
    <source>
        <dbReference type="EMBL" id="RTQ76314.1"/>
    </source>
</evidence>
<name>A0A0J8THF0_ACIBA</name>
<keyword evidence="4" id="KW-0614">Plasmid</keyword>
<dbReference type="EMBL" id="JAAGTY010000015">
    <property type="protein sequence ID" value="NDW42185.1"/>
    <property type="molecule type" value="Genomic_DNA"/>
</dbReference>
<dbReference type="RefSeq" id="WP_001057367.1">
    <property type="nucleotide sequence ID" value="NZ_AP014650.1"/>
</dbReference>
<dbReference type="Proteomes" id="UP000470018">
    <property type="component" value="Unassembled WGS sequence"/>
</dbReference>
<dbReference type="EMBL" id="LRDT01000026">
    <property type="protein sequence ID" value="KZA17114.1"/>
    <property type="molecule type" value="Genomic_DNA"/>
</dbReference>
<evidence type="ECO:0000313" key="10">
    <source>
        <dbReference type="Proteomes" id="UP000664966"/>
    </source>
</evidence>
<evidence type="ECO:0000313" key="9">
    <source>
        <dbReference type="Proteomes" id="UP000470018"/>
    </source>
</evidence>
<evidence type="ECO:0000313" key="7">
    <source>
        <dbReference type="Proteomes" id="UP000223291"/>
    </source>
</evidence>
<dbReference type="EMBL" id="CP072271">
    <property type="protein sequence ID" value="QTK45548.1"/>
    <property type="molecule type" value="Genomic_DNA"/>
</dbReference>
<evidence type="ECO:0000313" key="3">
    <source>
        <dbReference type="EMBL" id="PHQ01556.1"/>
    </source>
</evidence>
<dbReference type="Proteomes" id="UP000223291">
    <property type="component" value="Unassembled WGS sequence"/>
</dbReference>
<dbReference type="Proteomes" id="UP000268239">
    <property type="component" value="Unassembled WGS sequence"/>
</dbReference>
<reference evidence="4" key="5">
    <citation type="submission" date="2021-03" db="EMBL/GenBank/DDBJ databases">
        <title>Complete genome sequencing of Acinetobacter baumannii.</title>
        <authorList>
            <person name="Yadav B."/>
            <person name="Makwana N."/>
            <person name="Kharat A.S."/>
            <person name="Veeraraghavan B."/>
            <person name="Vijayakumar S."/>
            <person name="Priya M."/>
        </authorList>
    </citation>
    <scope>NUCLEOTIDE SEQUENCE</scope>
    <source>
        <strain evidence="4">KSK6</strain>
        <plasmid evidence="4">p1KSK6</plasmid>
    </source>
</reference>
<dbReference type="Proteomes" id="UP000664966">
    <property type="component" value="Plasmid p1KSK6"/>
</dbReference>
<proteinExistence type="predicted"/>
<gene>
    <name evidence="3" type="ORF">CPI82_17060</name>
    <name evidence="5" type="ORF">EJ062_12590</name>
    <name evidence="2" type="ORF">G3N53_14000</name>
    <name evidence="4" type="ORF">J6E47_20435</name>
    <name evidence="1" type="ORF">LV35_02001</name>
</gene>
<reference evidence="1 6" key="1">
    <citation type="submission" date="2016-01" db="EMBL/GenBank/DDBJ databases">
        <title>Draft sequences of Acinetobacter baumannii isolates from wounded military personnel.</title>
        <authorList>
            <person name="Arivett B.A."/>
            <person name="Fiester S.E."/>
            <person name="Ream D.C."/>
            <person name="Actis L.A."/>
        </authorList>
    </citation>
    <scope>NUCLEOTIDE SEQUENCE [LARGE SCALE GENOMIC DNA]</scope>
    <source>
        <strain evidence="1 6">AB2828</strain>
    </source>
</reference>